<feature type="transmembrane region" description="Helical" evidence="2">
    <location>
        <begin position="88"/>
        <end position="108"/>
    </location>
</feature>
<evidence type="ECO:0000313" key="4">
    <source>
        <dbReference type="Proteomes" id="UP000230002"/>
    </source>
</evidence>
<reference evidence="3 4" key="1">
    <citation type="journal article" date="2015" name="Sci. Rep.">
        <title>Chromosome-level genome map provides insights into diverse defense mechanisms in the medicinal fungus Ganoderma sinense.</title>
        <authorList>
            <person name="Zhu Y."/>
            <person name="Xu J."/>
            <person name="Sun C."/>
            <person name="Zhou S."/>
            <person name="Xu H."/>
            <person name="Nelson D.R."/>
            <person name="Qian J."/>
            <person name="Song J."/>
            <person name="Luo H."/>
            <person name="Xiang L."/>
            <person name="Li Y."/>
            <person name="Xu Z."/>
            <person name="Ji A."/>
            <person name="Wang L."/>
            <person name="Lu S."/>
            <person name="Hayward A."/>
            <person name="Sun W."/>
            <person name="Li X."/>
            <person name="Schwartz D.C."/>
            <person name="Wang Y."/>
            <person name="Chen S."/>
        </authorList>
    </citation>
    <scope>NUCLEOTIDE SEQUENCE [LARGE SCALE GENOMIC DNA]</scope>
    <source>
        <strain evidence="3 4">ZZ0214-1</strain>
    </source>
</reference>
<dbReference type="Proteomes" id="UP000230002">
    <property type="component" value="Unassembled WGS sequence"/>
</dbReference>
<name>A0A2G8RT66_9APHY</name>
<comment type="caution">
    <text evidence="3">The sequence shown here is derived from an EMBL/GenBank/DDBJ whole genome shotgun (WGS) entry which is preliminary data.</text>
</comment>
<proteinExistence type="predicted"/>
<dbReference type="PANTHER" id="PTHR12911">
    <property type="entry name" value="SAD1/UNC-84-LIKE PROTEIN-RELATED"/>
    <property type="match status" value="1"/>
</dbReference>
<keyword evidence="2" id="KW-0812">Transmembrane</keyword>
<keyword evidence="4" id="KW-1185">Reference proteome</keyword>
<protein>
    <recommendedName>
        <fullName evidence="5">SUN domain-containing protein</fullName>
    </recommendedName>
</protein>
<keyword evidence="2" id="KW-1133">Transmembrane helix</keyword>
<organism evidence="3 4">
    <name type="scientific">Ganoderma sinense ZZ0214-1</name>
    <dbReference type="NCBI Taxonomy" id="1077348"/>
    <lineage>
        <taxon>Eukaryota</taxon>
        <taxon>Fungi</taxon>
        <taxon>Dikarya</taxon>
        <taxon>Basidiomycota</taxon>
        <taxon>Agaricomycotina</taxon>
        <taxon>Agaricomycetes</taxon>
        <taxon>Polyporales</taxon>
        <taxon>Polyporaceae</taxon>
        <taxon>Ganoderma</taxon>
    </lineage>
</organism>
<evidence type="ECO:0000256" key="1">
    <source>
        <dbReference type="SAM" id="MobiDB-lite"/>
    </source>
</evidence>
<feature type="region of interest" description="Disordered" evidence="1">
    <location>
        <begin position="1"/>
        <end position="59"/>
    </location>
</feature>
<accession>A0A2G8RT66</accession>
<dbReference type="AlphaFoldDB" id="A0A2G8RT66"/>
<evidence type="ECO:0000256" key="2">
    <source>
        <dbReference type="SAM" id="Phobius"/>
    </source>
</evidence>
<dbReference type="GO" id="GO:0034993">
    <property type="term" value="C:meiotic nuclear membrane microtubule tethering complex"/>
    <property type="evidence" value="ECO:0007669"/>
    <property type="project" value="TreeGrafter"/>
</dbReference>
<gene>
    <name evidence="3" type="ORF">GSI_12587</name>
</gene>
<evidence type="ECO:0000313" key="3">
    <source>
        <dbReference type="EMBL" id="PIL24701.1"/>
    </source>
</evidence>
<dbReference type="OrthoDB" id="342281at2759"/>
<sequence>MADPFNPRRFFYETNSQSDRLANADPQTPRRAEAFRPSQDGSVLRLRSGPPTSTVPQPGIGTQLIQRHVEPINPSDRHTDTRSGRRDLLIPLCVAVVAVVAVSCYFGIRALECFPHPTPFASLSPDVQAYVDQAILRISRDPVRRPDFALYANGGRVIPELTGIVRDDVLVLPSTDNSPNLSLSDDPRIGSCWKFPQDAGQLGFRTSEILFPTHVTIDHIPIDVAVDIGQAPRSMVLWGWSMEEATSEHFTTYWGTRLRIPMFLPSPPAQRHPLPPI</sequence>
<keyword evidence="2" id="KW-0472">Membrane</keyword>
<dbReference type="Gene3D" id="2.60.120.260">
    <property type="entry name" value="Galactose-binding domain-like"/>
    <property type="match status" value="1"/>
</dbReference>
<dbReference type="InterPro" id="IPR045119">
    <property type="entry name" value="SUN1-5"/>
</dbReference>
<dbReference type="GO" id="GO:0043495">
    <property type="term" value="F:protein-membrane adaptor activity"/>
    <property type="evidence" value="ECO:0007669"/>
    <property type="project" value="TreeGrafter"/>
</dbReference>
<dbReference type="STRING" id="1077348.A0A2G8RT66"/>
<evidence type="ECO:0008006" key="5">
    <source>
        <dbReference type="Google" id="ProtNLM"/>
    </source>
</evidence>
<dbReference type="EMBL" id="AYKW01000056">
    <property type="protein sequence ID" value="PIL24701.1"/>
    <property type="molecule type" value="Genomic_DNA"/>
</dbReference>
<dbReference type="PANTHER" id="PTHR12911:SF8">
    <property type="entry name" value="KLAROID PROTEIN-RELATED"/>
    <property type="match status" value="1"/>
</dbReference>